<evidence type="ECO:0000256" key="4">
    <source>
        <dbReference type="ARBA" id="ARBA00016202"/>
    </source>
</evidence>
<proteinExistence type="inferred from homology"/>
<comment type="caution">
    <text evidence="15">The sequence shown here is derived from an EMBL/GenBank/DDBJ whole genome shotgun (WGS) entry which is preliminary data.</text>
</comment>
<comment type="subunit">
    <text evidence="3 13">Monomer.</text>
</comment>
<keyword evidence="5 13" id="KW-0813">Transport</keyword>
<dbReference type="HAMAP" id="MF_00233">
    <property type="entry name" value="LolB"/>
    <property type="match status" value="1"/>
</dbReference>
<dbReference type="CDD" id="cd16326">
    <property type="entry name" value="LolB"/>
    <property type="match status" value="1"/>
</dbReference>
<evidence type="ECO:0000256" key="8">
    <source>
        <dbReference type="ARBA" id="ARBA00023136"/>
    </source>
</evidence>
<dbReference type="SUPFAM" id="SSF89392">
    <property type="entry name" value="Prokaryotic lipoproteins and lipoprotein localization factors"/>
    <property type="match status" value="1"/>
</dbReference>
<comment type="similarity">
    <text evidence="2 13">Belongs to the LolB family.</text>
</comment>
<keyword evidence="10 13" id="KW-0143">Chaperone</keyword>
<keyword evidence="7 13" id="KW-0653">Protein transport</keyword>
<dbReference type="Pfam" id="PF03550">
    <property type="entry name" value="LolB"/>
    <property type="match status" value="1"/>
</dbReference>
<keyword evidence="9 13" id="KW-0564">Palmitate</keyword>
<reference evidence="15 16" key="1">
    <citation type="submission" date="2022-10" db="EMBL/GenBank/DDBJ databases">
        <title>High-quality genome sequences of two octocoral-associated bacteria, Endozoicomonas euniceicola EF212 and Endozoicomonas gorgoniicola PS125.</title>
        <authorList>
            <person name="Chiou Y.-J."/>
            <person name="Chen Y.-H."/>
        </authorList>
    </citation>
    <scope>NUCLEOTIDE SEQUENCE [LARGE SCALE GENOMIC DNA]</scope>
    <source>
        <strain evidence="15 16">PS125</strain>
    </source>
</reference>
<comment type="function">
    <text evidence="13">Plays a critical role in the incorporation of lipoproteins in the outer membrane after they are released by the LolA protein.</text>
</comment>
<dbReference type="NCBIfam" id="TIGR00548">
    <property type="entry name" value="lolB"/>
    <property type="match status" value="1"/>
</dbReference>
<feature type="chain" id="PRO_5047136797" description="Outer-membrane lipoprotein LolB" evidence="14">
    <location>
        <begin position="23"/>
        <end position="202"/>
    </location>
</feature>
<evidence type="ECO:0000256" key="9">
    <source>
        <dbReference type="ARBA" id="ARBA00023139"/>
    </source>
</evidence>
<evidence type="ECO:0000256" key="10">
    <source>
        <dbReference type="ARBA" id="ARBA00023186"/>
    </source>
</evidence>
<dbReference type="Proteomes" id="UP001209854">
    <property type="component" value="Unassembled WGS sequence"/>
</dbReference>
<dbReference type="EMBL" id="JAPFCC010000001">
    <property type="protein sequence ID" value="MCW7556438.1"/>
    <property type="molecule type" value="Genomic_DNA"/>
</dbReference>
<keyword evidence="11 13" id="KW-0998">Cell outer membrane</keyword>
<feature type="signal peptide" evidence="14">
    <location>
        <begin position="1"/>
        <end position="22"/>
    </location>
</feature>
<keyword evidence="12 13" id="KW-0449">Lipoprotein</keyword>
<dbReference type="RefSeq" id="WP_262566119.1">
    <property type="nucleotide sequence ID" value="NZ_JAPFCC010000001.1"/>
</dbReference>
<evidence type="ECO:0000256" key="13">
    <source>
        <dbReference type="HAMAP-Rule" id="MF_00233"/>
    </source>
</evidence>
<evidence type="ECO:0000313" key="16">
    <source>
        <dbReference type="Proteomes" id="UP001209854"/>
    </source>
</evidence>
<evidence type="ECO:0000256" key="7">
    <source>
        <dbReference type="ARBA" id="ARBA00022927"/>
    </source>
</evidence>
<organism evidence="15 16">
    <name type="scientific">Endozoicomonas gorgoniicola</name>
    <dbReference type="NCBI Taxonomy" id="1234144"/>
    <lineage>
        <taxon>Bacteria</taxon>
        <taxon>Pseudomonadati</taxon>
        <taxon>Pseudomonadota</taxon>
        <taxon>Gammaproteobacteria</taxon>
        <taxon>Oceanospirillales</taxon>
        <taxon>Endozoicomonadaceae</taxon>
        <taxon>Endozoicomonas</taxon>
    </lineage>
</organism>
<protein>
    <recommendedName>
        <fullName evidence="4 13">Outer-membrane lipoprotein LolB</fullName>
    </recommendedName>
</protein>
<comment type="subcellular location">
    <subcellularLocation>
        <location evidence="1 13">Cell outer membrane</location>
        <topology evidence="1 13">Lipid-anchor</topology>
    </subcellularLocation>
</comment>
<evidence type="ECO:0000256" key="5">
    <source>
        <dbReference type="ARBA" id="ARBA00022448"/>
    </source>
</evidence>
<dbReference type="InterPro" id="IPR004565">
    <property type="entry name" value="OM_lipoprot_LolB"/>
</dbReference>
<evidence type="ECO:0000256" key="14">
    <source>
        <dbReference type="SAM" id="SignalP"/>
    </source>
</evidence>
<evidence type="ECO:0000256" key="11">
    <source>
        <dbReference type="ARBA" id="ARBA00023237"/>
    </source>
</evidence>
<evidence type="ECO:0000256" key="3">
    <source>
        <dbReference type="ARBA" id="ARBA00011245"/>
    </source>
</evidence>
<keyword evidence="8 13" id="KW-0472">Membrane</keyword>
<accession>A0ABT3N528</accession>
<keyword evidence="6 13" id="KW-0732">Signal</keyword>
<sequence>MRNLFSLPALLLIILVSGCATTPKEPELPLELRQTLWETRHKALQQMNHWQLMGKLGLRVPDQSGSMSVEWLQNRQDFTVYLDGPLGQSLAKIESNDHGIVVEADGKRYQGRTPEALLYDLTGWQLPVSYLRFWIQGVPVPDIQETSMQLDNEGQLSHLKQAGWTIDYLEYQNQPPVSLPGRIRVEKGDIRMTLVARRWQVK</sequence>
<dbReference type="PROSITE" id="PS51257">
    <property type="entry name" value="PROKAR_LIPOPROTEIN"/>
    <property type="match status" value="1"/>
</dbReference>
<dbReference type="Gene3D" id="2.50.20.10">
    <property type="entry name" value="Lipoprotein localisation LolA/LolB/LppX"/>
    <property type="match status" value="1"/>
</dbReference>
<evidence type="ECO:0000256" key="1">
    <source>
        <dbReference type="ARBA" id="ARBA00004459"/>
    </source>
</evidence>
<dbReference type="InterPro" id="IPR029046">
    <property type="entry name" value="LolA/LolB/LppX"/>
</dbReference>
<evidence type="ECO:0000256" key="2">
    <source>
        <dbReference type="ARBA" id="ARBA00009696"/>
    </source>
</evidence>
<evidence type="ECO:0000313" key="15">
    <source>
        <dbReference type="EMBL" id="MCW7556438.1"/>
    </source>
</evidence>
<keyword evidence="16" id="KW-1185">Reference proteome</keyword>
<name>A0ABT3N528_9GAMM</name>
<evidence type="ECO:0000256" key="12">
    <source>
        <dbReference type="ARBA" id="ARBA00023288"/>
    </source>
</evidence>
<gene>
    <name evidence="13 15" type="primary">lolB</name>
    <name evidence="15" type="ORF">NX722_28145</name>
</gene>
<evidence type="ECO:0000256" key="6">
    <source>
        <dbReference type="ARBA" id="ARBA00022729"/>
    </source>
</evidence>